<feature type="transmembrane region" description="Helical" evidence="8">
    <location>
        <begin position="323"/>
        <end position="341"/>
    </location>
</feature>
<keyword evidence="7 8" id="KW-0472">Membrane</keyword>
<evidence type="ECO:0000256" key="2">
    <source>
        <dbReference type="ARBA" id="ARBA00007783"/>
    </source>
</evidence>
<dbReference type="GO" id="GO:0043190">
    <property type="term" value="C:ATP-binding cassette (ABC) transporter complex"/>
    <property type="evidence" value="ECO:0007669"/>
    <property type="project" value="InterPro"/>
</dbReference>
<dbReference type="PROSITE" id="PS51012">
    <property type="entry name" value="ABC_TM2"/>
    <property type="match status" value="1"/>
</dbReference>
<dbReference type="InterPro" id="IPR047817">
    <property type="entry name" value="ABC2_TM_bact-type"/>
</dbReference>
<evidence type="ECO:0000256" key="5">
    <source>
        <dbReference type="ARBA" id="ARBA00022692"/>
    </source>
</evidence>
<gene>
    <name evidence="10" type="ORF">SAMN02746098_02208</name>
</gene>
<reference evidence="11" key="1">
    <citation type="submission" date="2016-11" db="EMBL/GenBank/DDBJ databases">
        <authorList>
            <person name="Varghese N."/>
            <person name="Submissions S."/>
        </authorList>
    </citation>
    <scope>NUCLEOTIDE SEQUENCE [LARGE SCALE GENOMIC DNA]</scope>
    <source>
        <strain evidence="11">DSM 15449</strain>
    </source>
</reference>
<protein>
    <recommendedName>
        <fullName evidence="8">Transport permease protein</fullName>
    </recommendedName>
</protein>
<evidence type="ECO:0000259" key="9">
    <source>
        <dbReference type="PROSITE" id="PS51012"/>
    </source>
</evidence>
<dbReference type="RefSeq" id="WP_073029795.1">
    <property type="nucleotide sequence ID" value="NZ_FQXJ01000007.1"/>
</dbReference>
<evidence type="ECO:0000256" key="7">
    <source>
        <dbReference type="ARBA" id="ARBA00023136"/>
    </source>
</evidence>
<dbReference type="InterPro" id="IPR013525">
    <property type="entry name" value="ABC2_TM"/>
</dbReference>
<dbReference type="OrthoDB" id="9776218at2"/>
<feature type="transmembrane region" description="Helical" evidence="8">
    <location>
        <begin position="25"/>
        <end position="45"/>
    </location>
</feature>
<feature type="transmembrane region" description="Helical" evidence="8">
    <location>
        <begin position="185"/>
        <end position="210"/>
    </location>
</feature>
<dbReference type="InterPro" id="IPR000412">
    <property type="entry name" value="ABC_2_transport"/>
</dbReference>
<sequence>MGRFSWVRFLAVLRKEFLHIRRDRASLIMAIAMPIGMLLLFGYAVNTDVDHLSTVVWDQSQTADSREFITSIRNTQYLDPDAYVQGYEQIEGYLDSGKARVAVIIPPDFGKELQKDNGQADVQILVDGSDPTIARAAMSAVQMLGLNKSLEIQGVRLAAKGATAGTNMPLNIETRVWYNPDMKSMVFNIPALIGLILQNVIAMLTSFSIVREKERGTMEQVVVTPIRSLELLLGKLLPFVFIGFVSLTLILATGIFWFGVMPAGSIPLLVLLSTIFLFTILAIGLLISSIARTQLQAMQMTFILILPSILLSGFIFPRETMPIFLKILGGLFPLTYFLEIVRGIFLKGVGMEYLWQDTLILCAFAIILVGIAAKKFKKNLD</sequence>
<accession>A0A1M5Y300</accession>
<dbReference type="AlphaFoldDB" id="A0A1M5Y300"/>
<dbReference type="EMBL" id="FQXJ01000007">
    <property type="protein sequence ID" value="SHI06178.1"/>
    <property type="molecule type" value="Genomic_DNA"/>
</dbReference>
<keyword evidence="3 8" id="KW-0813">Transport</keyword>
<evidence type="ECO:0000256" key="4">
    <source>
        <dbReference type="ARBA" id="ARBA00022475"/>
    </source>
</evidence>
<dbReference type="PRINTS" id="PR00164">
    <property type="entry name" value="ABC2TRNSPORT"/>
</dbReference>
<feature type="domain" description="ABC transmembrane type-2" evidence="9">
    <location>
        <begin position="144"/>
        <end position="379"/>
    </location>
</feature>
<keyword evidence="5 8" id="KW-0812">Transmembrane</keyword>
<dbReference type="Gene3D" id="3.40.1710.10">
    <property type="entry name" value="abc type-2 transporter like domain"/>
    <property type="match status" value="1"/>
</dbReference>
<keyword evidence="11" id="KW-1185">Reference proteome</keyword>
<feature type="transmembrane region" description="Helical" evidence="8">
    <location>
        <begin position="353"/>
        <end position="373"/>
    </location>
</feature>
<dbReference type="PANTHER" id="PTHR30294">
    <property type="entry name" value="MEMBRANE COMPONENT OF ABC TRANSPORTER YHHJ-RELATED"/>
    <property type="match status" value="1"/>
</dbReference>
<dbReference type="InterPro" id="IPR051449">
    <property type="entry name" value="ABC-2_transporter_component"/>
</dbReference>
<keyword evidence="4 8" id="KW-1003">Cell membrane</keyword>
<keyword evidence="6 8" id="KW-1133">Transmembrane helix</keyword>
<dbReference type="GO" id="GO:0140359">
    <property type="term" value="F:ABC-type transporter activity"/>
    <property type="evidence" value="ECO:0007669"/>
    <property type="project" value="InterPro"/>
</dbReference>
<evidence type="ECO:0000256" key="3">
    <source>
        <dbReference type="ARBA" id="ARBA00022448"/>
    </source>
</evidence>
<dbReference type="Proteomes" id="UP000183954">
    <property type="component" value="Unassembled WGS sequence"/>
</dbReference>
<evidence type="ECO:0000256" key="8">
    <source>
        <dbReference type="RuleBase" id="RU361157"/>
    </source>
</evidence>
<evidence type="ECO:0000313" key="11">
    <source>
        <dbReference type="Proteomes" id="UP000183954"/>
    </source>
</evidence>
<proteinExistence type="inferred from homology"/>
<name>A0A1M5Y300_9FIRM</name>
<feature type="transmembrane region" description="Helical" evidence="8">
    <location>
        <begin position="300"/>
        <end position="317"/>
    </location>
</feature>
<dbReference type="PANTHER" id="PTHR30294:SF29">
    <property type="entry name" value="MULTIDRUG ABC TRANSPORTER PERMEASE YBHS-RELATED"/>
    <property type="match status" value="1"/>
</dbReference>
<organism evidence="10 11">
    <name type="scientific">Desulfosporosinus lacus DSM 15449</name>
    <dbReference type="NCBI Taxonomy" id="1121420"/>
    <lineage>
        <taxon>Bacteria</taxon>
        <taxon>Bacillati</taxon>
        <taxon>Bacillota</taxon>
        <taxon>Clostridia</taxon>
        <taxon>Eubacteriales</taxon>
        <taxon>Desulfitobacteriaceae</taxon>
        <taxon>Desulfosporosinus</taxon>
    </lineage>
</organism>
<comment type="subcellular location">
    <subcellularLocation>
        <location evidence="1 8">Cell membrane</location>
        <topology evidence="1 8">Multi-pass membrane protein</topology>
    </subcellularLocation>
</comment>
<evidence type="ECO:0000256" key="1">
    <source>
        <dbReference type="ARBA" id="ARBA00004651"/>
    </source>
</evidence>
<evidence type="ECO:0000256" key="6">
    <source>
        <dbReference type="ARBA" id="ARBA00022989"/>
    </source>
</evidence>
<dbReference type="Pfam" id="PF12698">
    <property type="entry name" value="ABC2_membrane_3"/>
    <property type="match status" value="1"/>
</dbReference>
<feature type="transmembrane region" description="Helical" evidence="8">
    <location>
        <begin position="236"/>
        <end position="260"/>
    </location>
</feature>
<dbReference type="STRING" id="1121420.SAMN02746098_02208"/>
<comment type="similarity">
    <text evidence="2 8">Belongs to the ABC-2 integral membrane protein family.</text>
</comment>
<feature type="transmembrane region" description="Helical" evidence="8">
    <location>
        <begin position="266"/>
        <end position="288"/>
    </location>
</feature>
<evidence type="ECO:0000313" key="10">
    <source>
        <dbReference type="EMBL" id="SHI06178.1"/>
    </source>
</evidence>